<proteinExistence type="predicted"/>
<keyword evidence="1" id="KW-0472">Membrane</keyword>
<dbReference type="CDD" id="cd22903">
    <property type="entry name" value="NI9M"/>
    <property type="match status" value="1"/>
</dbReference>
<keyword evidence="3" id="KW-1185">Reference proteome</keyword>
<sequence>MSVYGYLKYNLHNHPAVFMAFAFGLTMPVMLLGIYPYRREAGYKRPVDVPRSFPLPLRAREPLSGYDD</sequence>
<gene>
    <name evidence="2" type="ORF">BCR33DRAFT_785808</name>
</gene>
<feature type="transmembrane region" description="Helical" evidence="1">
    <location>
        <begin position="16"/>
        <end position="35"/>
    </location>
</feature>
<comment type="caution">
    <text evidence="2">The sequence shown here is derived from an EMBL/GenBank/DDBJ whole genome shotgun (WGS) entry which is preliminary data.</text>
</comment>
<keyword evidence="1" id="KW-0812">Transmembrane</keyword>
<dbReference type="OrthoDB" id="2093409at2759"/>
<organism evidence="2 3">
    <name type="scientific">Rhizoclosmatium globosum</name>
    <dbReference type="NCBI Taxonomy" id="329046"/>
    <lineage>
        <taxon>Eukaryota</taxon>
        <taxon>Fungi</taxon>
        <taxon>Fungi incertae sedis</taxon>
        <taxon>Chytridiomycota</taxon>
        <taxon>Chytridiomycota incertae sedis</taxon>
        <taxon>Chytridiomycetes</taxon>
        <taxon>Chytridiales</taxon>
        <taxon>Chytriomycetaceae</taxon>
        <taxon>Rhizoclosmatium</taxon>
    </lineage>
</organism>
<evidence type="ECO:0008006" key="4">
    <source>
        <dbReference type="Google" id="ProtNLM"/>
    </source>
</evidence>
<dbReference type="AlphaFoldDB" id="A0A1Y2C8U4"/>
<dbReference type="EMBL" id="MCGO01000025">
    <property type="protein sequence ID" value="ORY43449.1"/>
    <property type="molecule type" value="Genomic_DNA"/>
</dbReference>
<dbReference type="Proteomes" id="UP000193642">
    <property type="component" value="Unassembled WGS sequence"/>
</dbReference>
<reference evidence="2 3" key="1">
    <citation type="submission" date="2016-07" db="EMBL/GenBank/DDBJ databases">
        <title>Pervasive Adenine N6-methylation of Active Genes in Fungi.</title>
        <authorList>
            <consortium name="DOE Joint Genome Institute"/>
            <person name="Mondo S.J."/>
            <person name="Dannebaum R.O."/>
            <person name="Kuo R.C."/>
            <person name="Labutti K."/>
            <person name="Haridas S."/>
            <person name="Kuo A."/>
            <person name="Salamov A."/>
            <person name="Ahrendt S.R."/>
            <person name="Lipzen A."/>
            <person name="Sullivan W."/>
            <person name="Andreopoulos W.B."/>
            <person name="Clum A."/>
            <person name="Lindquist E."/>
            <person name="Daum C."/>
            <person name="Ramamoorthy G.K."/>
            <person name="Gryganskyi A."/>
            <person name="Culley D."/>
            <person name="Magnuson J.K."/>
            <person name="James T.Y."/>
            <person name="O'Malley M.A."/>
            <person name="Stajich J.E."/>
            <person name="Spatafora J.W."/>
            <person name="Visel A."/>
            <person name="Grigoriev I.V."/>
        </authorList>
    </citation>
    <scope>NUCLEOTIDE SEQUENCE [LARGE SCALE GENOMIC DNA]</scope>
    <source>
        <strain evidence="2 3">JEL800</strain>
    </source>
</reference>
<dbReference type="InterPro" id="IPR039961">
    <property type="entry name" value="Nuo9.5"/>
</dbReference>
<dbReference type="STRING" id="329046.A0A1Y2C8U4"/>
<evidence type="ECO:0000256" key="1">
    <source>
        <dbReference type="SAM" id="Phobius"/>
    </source>
</evidence>
<protein>
    <recommendedName>
        <fullName evidence="4">NADH-ubiquinone oxidoreductase 9.5 kDa subunit</fullName>
    </recommendedName>
</protein>
<accession>A0A1Y2C8U4</accession>
<evidence type="ECO:0000313" key="3">
    <source>
        <dbReference type="Proteomes" id="UP000193642"/>
    </source>
</evidence>
<dbReference type="PANTHER" id="PTHR38488:SF1">
    <property type="entry name" value="OXIDOREDUCTASE 9.5 KDA SUBUNIT, PUTATIVE (AFU_ORTHOLOGUE AFUA_5G08980)-RELATED"/>
    <property type="match status" value="1"/>
</dbReference>
<keyword evidence="1" id="KW-1133">Transmembrane helix</keyword>
<name>A0A1Y2C8U4_9FUNG</name>
<dbReference type="PANTHER" id="PTHR38488">
    <property type="entry name" value="OXIDOREDUCTASE 9.5 KDA SUBUNIT, PUTATIVE (AFU_ORTHOLOGUE AFUA_5G08980)-RELATED"/>
    <property type="match status" value="1"/>
</dbReference>
<evidence type="ECO:0000313" key="2">
    <source>
        <dbReference type="EMBL" id="ORY43449.1"/>
    </source>
</evidence>